<dbReference type="CDD" id="cd01821">
    <property type="entry name" value="Rhamnogalacturan_acetylesterase_like"/>
    <property type="match status" value="1"/>
</dbReference>
<organism evidence="5 6">
    <name type="scientific">Novosphingobium guangzhouense</name>
    <dbReference type="NCBI Taxonomy" id="1850347"/>
    <lineage>
        <taxon>Bacteria</taxon>
        <taxon>Pseudomonadati</taxon>
        <taxon>Pseudomonadota</taxon>
        <taxon>Alphaproteobacteria</taxon>
        <taxon>Sphingomonadales</taxon>
        <taxon>Sphingomonadaceae</taxon>
        <taxon>Novosphingobium</taxon>
    </lineage>
</organism>
<evidence type="ECO:0000256" key="1">
    <source>
        <dbReference type="ARBA" id="ARBA00008668"/>
    </source>
</evidence>
<dbReference type="PANTHER" id="PTHR43695:SF1">
    <property type="entry name" value="RHAMNOGALACTURONAN ACETYLESTERASE"/>
    <property type="match status" value="1"/>
</dbReference>
<dbReference type="PANTHER" id="PTHR43695">
    <property type="entry name" value="PUTATIVE (AFU_ORTHOLOGUE AFUA_2G17250)-RELATED"/>
    <property type="match status" value="1"/>
</dbReference>
<evidence type="ECO:0000313" key="5">
    <source>
        <dbReference type="EMBL" id="PNU06775.1"/>
    </source>
</evidence>
<gene>
    <name evidence="5" type="ORF">A8V01_00900</name>
</gene>
<evidence type="ECO:0000256" key="2">
    <source>
        <dbReference type="ARBA" id="ARBA00022801"/>
    </source>
</evidence>
<name>A0A2K2G6V8_9SPHN</name>
<dbReference type="Pfam" id="PF13472">
    <property type="entry name" value="Lipase_GDSL_2"/>
    <property type="match status" value="1"/>
</dbReference>
<dbReference type="Proteomes" id="UP000236327">
    <property type="component" value="Unassembled WGS sequence"/>
</dbReference>
<protein>
    <recommendedName>
        <fullName evidence="4">SGNH hydrolase-type esterase domain-containing protein</fullName>
    </recommendedName>
</protein>
<comment type="caution">
    <text evidence="5">The sequence shown here is derived from an EMBL/GenBank/DDBJ whole genome shotgun (WGS) entry which is preliminary data.</text>
</comment>
<dbReference type="SUPFAM" id="SSF52266">
    <property type="entry name" value="SGNH hydrolase"/>
    <property type="match status" value="1"/>
</dbReference>
<dbReference type="AlphaFoldDB" id="A0A2K2G6V8"/>
<dbReference type="Gene3D" id="3.40.50.1110">
    <property type="entry name" value="SGNH hydrolase"/>
    <property type="match status" value="1"/>
</dbReference>
<evidence type="ECO:0000313" key="6">
    <source>
        <dbReference type="Proteomes" id="UP000236327"/>
    </source>
</evidence>
<comment type="similarity">
    <text evidence="1">Belongs to the 'GDSL' lipolytic enzyme family.</text>
</comment>
<dbReference type="InterPro" id="IPR013830">
    <property type="entry name" value="SGNH_hydro"/>
</dbReference>
<feature type="chain" id="PRO_5014416115" description="SGNH hydrolase-type esterase domain-containing protein" evidence="3">
    <location>
        <begin position="28"/>
        <end position="295"/>
    </location>
</feature>
<sequence>MRETFMNLIFKSALMAALAAGAPFAYAKPVKPPVSREFPKAIEPSKIILVGDSTTAVIGGWGPSFCAYHVTSFAACVDLARGGRSSRTYMQEKSWHLALKEAQVPGYRNVWVLIQFGHNDQPGNSRSTELAQEFPGYIRRYVDDTRAVGATPILVTPLVRRVFENGRLVNDLEPWAQAVRQVAKATGAALIDLNALSAAAAVELGPKQSERFAQLPRSTAPAKDAPARAQTEVNVQPTATPRLSYDNTHLGEEGADYVAAIMARALADTIAPMRPLLVVERRPDRRPAALEYRAR</sequence>
<keyword evidence="3" id="KW-0732">Signal</keyword>
<dbReference type="InterPro" id="IPR036514">
    <property type="entry name" value="SGNH_hydro_sf"/>
</dbReference>
<keyword evidence="2" id="KW-0378">Hydrolase</keyword>
<feature type="domain" description="SGNH hydrolase-type esterase" evidence="4">
    <location>
        <begin position="50"/>
        <end position="198"/>
    </location>
</feature>
<reference evidence="5 6" key="1">
    <citation type="submission" date="2016-05" db="EMBL/GenBank/DDBJ databases">
        <title>Complete genome sequence of Novosphingobium guangzhouense SA925(T).</title>
        <authorList>
            <person name="Sha S."/>
        </authorList>
    </citation>
    <scope>NUCLEOTIDE SEQUENCE [LARGE SCALE GENOMIC DNA]</scope>
    <source>
        <strain evidence="5 6">SA925</strain>
    </source>
</reference>
<proteinExistence type="inferred from homology"/>
<dbReference type="GO" id="GO:0016788">
    <property type="term" value="F:hydrolase activity, acting on ester bonds"/>
    <property type="evidence" value="ECO:0007669"/>
    <property type="project" value="UniProtKB-ARBA"/>
</dbReference>
<keyword evidence="6" id="KW-1185">Reference proteome</keyword>
<accession>A0A2K2G6V8</accession>
<evidence type="ECO:0000256" key="3">
    <source>
        <dbReference type="SAM" id="SignalP"/>
    </source>
</evidence>
<dbReference type="EMBL" id="LYMM01000001">
    <property type="protein sequence ID" value="PNU06775.1"/>
    <property type="molecule type" value="Genomic_DNA"/>
</dbReference>
<feature type="signal peptide" evidence="3">
    <location>
        <begin position="1"/>
        <end position="27"/>
    </location>
</feature>
<evidence type="ECO:0000259" key="4">
    <source>
        <dbReference type="Pfam" id="PF13472"/>
    </source>
</evidence>
<dbReference type="InterPro" id="IPR037459">
    <property type="entry name" value="RhgT-like"/>
</dbReference>